<dbReference type="RefSeq" id="WP_074241532.1">
    <property type="nucleotide sequence ID" value="NZ_FSRA01000002.1"/>
</dbReference>
<keyword evidence="4 7" id="KW-0732">Signal</keyword>
<evidence type="ECO:0000256" key="4">
    <source>
        <dbReference type="ARBA" id="ARBA00022729"/>
    </source>
</evidence>
<evidence type="ECO:0000256" key="6">
    <source>
        <dbReference type="ARBA" id="ARBA00022825"/>
    </source>
</evidence>
<dbReference type="PANTHER" id="PTHR38469">
    <property type="entry name" value="PERIPLASMIC PEPTIDASE SUBFAMILY S1B"/>
    <property type="match status" value="1"/>
</dbReference>
<dbReference type="OrthoDB" id="9805367at2"/>
<dbReference type="InterPro" id="IPR043504">
    <property type="entry name" value="Peptidase_S1_PA_chymotrypsin"/>
</dbReference>
<protein>
    <recommendedName>
        <fullName evidence="7">Dipeptidyl-peptidase</fullName>
        <ecNumber evidence="7">3.4.14.-</ecNumber>
    </recommendedName>
</protein>
<proteinExistence type="inferred from homology"/>
<dbReference type="InterPro" id="IPR009003">
    <property type="entry name" value="Peptidase_S1_PA"/>
</dbReference>
<dbReference type="Pfam" id="PF10459">
    <property type="entry name" value="Peptidase_S46"/>
    <property type="match status" value="1"/>
</dbReference>
<organism evidence="8 9">
    <name type="scientific">Chitinophaga niabensis</name>
    <dbReference type="NCBI Taxonomy" id="536979"/>
    <lineage>
        <taxon>Bacteria</taxon>
        <taxon>Pseudomonadati</taxon>
        <taxon>Bacteroidota</taxon>
        <taxon>Chitinophagia</taxon>
        <taxon>Chitinophagales</taxon>
        <taxon>Chitinophagaceae</taxon>
        <taxon>Chitinophaga</taxon>
    </lineage>
</organism>
<evidence type="ECO:0000256" key="3">
    <source>
        <dbReference type="ARBA" id="ARBA00022670"/>
    </source>
</evidence>
<dbReference type="EC" id="3.4.14.-" evidence="7"/>
<keyword evidence="9" id="KW-1185">Reference proteome</keyword>
<dbReference type="GO" id="GO:0008239">
    <property type="term" value="F:dipeptidyl-peptidase activity"/>
    <property type="evidence" value="ECO:0007669"/>
    <property type="project" value="UniProtKB-UniRule"/>
</dbReference>
<evidence type="ECO:0000256" key="1">
    <source>
        <dbReference type="ARBA" id="ARBA00010491"/>
    </source>
</evidence>
<dbReference type="GO" id="GO:0043171">
    <property type="term" value="P:peptide catabolic process"/>
    <property type="evidence" value="ECO:0007669"/>
    <property type="project" value="UniProtKB-UniRule"/>
</dbReference>
<dbReference type="EMBL" id="FSRA01000002">
    <property type="protein sequence ID" value="SIO45320.1"/>
    <property type="molecule type" value="Genomic_DNA"/>
</dbReference>
<keyword evidence="5 7" id="KW-0378">Hydrolase</keyword>
<name>A0A1N6JM06_9BACT</name>
<keyword evidence="6 7" id="KW-0720">Serine protease</keyword>
<dbReference type="GO" id="GO:0006508">
    <property type="term" value="P:proteolysis"/>
    <property type="evidence" value="ECO:0007669"/>
    <property type="project" value="UniProtKB-KW"/>
</dbReference>
<dbReference type="SUPFAM" id="SSF50494">
    <property type="entry name" value="Trypsin-like serine proteases"/>
    <property type="match status" value="1"/>
</dbReference>
<accession>A0A1N6JM06</accession>
<dbReference type="GO" id="GO:0070009">
    <property type="term" value="F:serine-type aminopeptidase activity"/>
    <property type="evidence" value="ECO:0007669"/>
    <property type="project" value="UniProtKB-UniRule"/>
</dbReference>
<evidence type="ECO:0000256" key="2">
    <source>
        <dbReference type="ARBA" id="ARBA00022438"/>
    </source>
</evidence>
<reference evidence="8 9" key="1">
    <citation type="submission" date="2016-11" db="EMBL/GenBank/DDBJ databases">
        <authorList>
            <person name="Jaros S."/>
            <person name="Januszkiewicz K."/>
            <person name="Wedrychowicz H."/>
        </authorList>
    </citation>
    <scope>NUCLEOTIDE SEQUENCE [LARGE SCALE GENOMIC DNA]</scope>
    <source>
        <strain evidence="8 9">DSM 24787</strain>
    </source>
</reference>
<sequence>MKKNLFLLLLLLSVKLAKADEGMWLPYLLGPQVYADMVKKGLKLTKEQLYSINKSSMKDAIIIFNGGCTGEIVSSEGLIFTNHHCGYGAIAAASSVTNNYLKDGFYARSKQEEIPSKNMFVQFLVRVEDVTAKVDSALQGAAANERNAKLQAAYGNIIKAATDGTGYEGRVVPMYAGNQYILFIYERFTDIRLVGTPPESIGKFGGDTDNWEWPRHTGDFSVFRVYTGKDGKPAAHSPENIPMKAKSFLPVSIKGVKENDYAMIFGYPGGTTRYETSFGVKLKTDIENPSTVNLRDIRLKYMFEEMKKDPAVKLQLASSYAGIANYWKFFDGESKQLLKYHVYEEKQKQEAAFQQWAKGKPEFENVFAQYEKAYKAWEPHAKHRIYLREATLGSPLAAFASSLASIEDAILKKGNVNAAVAAADAARTNFLKDENKVSDQKILAATAQMFYTDIAKDQQPIGFYESLRSFGDLQDEKTYKTWAASVFANTMIFNDAKWSAFVKNPDAVTLQDDPAYAYASAFVKNYVGKYAPLFAQFSAQTTELNRLYLKGEMQMNPNKSRYPDANFTMRLSYGQVKPYSPKDAVAYDYVTTSAGVLEKYIPGDYEFDLPPGYVDLVKKKDFGQYKDLKRNDLVVGFITTNDITGGNSGSPVINGNGELIGLAFDGNYEALSHKIQFDKNYNRTICVDVRYVLWCIDKLGGAKNIINELKIVK</sequence>
<dbReference type="STRING" id="536979.SAMN04488055_4161"/>
<evidence type="ECO:0000313" key="9">
    <source>
        <dbReference type="Proteomes" id="UP000185003"/>
    </source>
</evidence>
<keyword evidence="3 7" id="KW-0645">Protease</keyword>
<dbReference type="PANTHER" id="PTHR38469:SF1">
    <property type="entry name" value="PERIPLASMIC PEPTIDASE SUBFAMILY S1B"/>
    <property type="match status" value="1"/>
</dbReference>
<evidence type="ECO:0000256" key="5">
    <source>
        <dbReference type="ARBA" id="ARBA00022801"/>
    </source>
</evidence>
<comment type="similarity">
    <text evidence="1 7">Belongs to the peptidase S46 family.</text>
</comment>
<dbReference type="InterPro" id="IPR019500">
    <property type="entry name" value="Pep_S46"/>
</dbReference>
<feature type="signal peptide" evidence="7">
    <location>
        <begin position="1"/>
        <end position="19"/>
    </location>
</feature>
<dbReference type="Proteomes" id="UP000185003">
    <property type="component" value="Unassembled WGS sequence"/>
</dbReference>
<dbReference type="AlphaFoldDB" id="A0A1N6JM06"/>
<comment type="function">
    <text evidence="7">Catalyzes the removal of dipeptides from the N-terminus of oligopeptides.</text>
</comment>
<evidence type="ECO:0000313" key="8">
    <source>
        <dbReference type="EMBL" id="SIO45320.1"/>
    </source>
</evidence>
<dbReference type="Gene3D" id="2.40.10.10">
    <property type="entry name" value="Trypsin-like serine proteases"/>
    <property type="match status" value="1"/>
</dbReference>
<keyword evidence="2 7" id="KW-0031">Aminopeptidase</keyword>
<evidence type="ECO:0000256" key="7">
    <source>
        <dbReference type="RuleBase" id="RU366067"/>
    </source>
</evidence>
<gene>
    <name evidence="8" type="ORF">SAMN04488055_4161</name>
</gene>
<feature type="chain" id="PRO_5023126156" description="Dipeptidyl-peptidase" evidence="7">
    <location>
        <begin position="20"/>
        <end position="713"/>
    </location>
</feature>